<keyword evidence="5" id="KW-1185">Reference proteome</keyword>
<keyword evidence="1" id="KW-0343">GTPase activation</keyword>
<dbReference type="SUPFAM" id="SSF48350">
    <property type="entry name" value="GTPase activation domain, GAP"/>
    <property type="match status" value="1"/>
</dbReference>
<dbReference type="OMA" id="AIGHENR"/>
<organism evidence="4 5">
    <name type="scientific">Anaeramoeba ignava</name>
    <name type="common">Anaerobic marine amoeba</name>
    <dbReference type="NCBI Taxonomy" id="1746090"/>
    <lineage>
        <taxon>Eukaryota</taxon>
        <taxon>Metamonada</taxon>
        <taxon>Anaeramoebidae</taxon>
        <taxon>Anaeramoeba</taxon>
    </lineage>
</organism>
<gene>
    <name evidence="4" type="ORF">M0811_02170</name>
</gene>
<dbReference type="InterPro" id="IPR008936">
    <property type="entry name" value="Rho_GTPase_activation_prot"/>
</dbReference>
<dbReference type="InterPro" id="IPR000198">
    <property type="entry name" value="RhoGAP_dom"/>
</dbReference>
<dbReference type="GO" id="GO:0007165">
    <property type="term" value="P:signal transduction"/>
    <property type="evidence" value="ECO:0007669"/>
    <property type="project" value="InterPro"/>
</dbReference>
<dbReference type="PANTHER" id="PTHR23176">
    <property type="entry name" value="RHO/RAC/CDC GTPASE-ACTIVATING PROTEIN"/>
    <property type="match status" value="1"/>
</dbReference>
<dbReference type="PANTHER" id="PTHR23176:SF129">
    <property type="entry name" value="RHO GTPASE ACTIVATING PROTEIN AT 16F, ISOFORM E-RELATED"/>
    <property type="match status" value="1"/>
</dbReference>
<dbReference type="Gene3D" id="1.10.555.10">
    <property type="entry name" value="Rho GTPase activation protein"/>
    <property type="match status" value="1"/>
</dbReference>
<dbReference type="Pfam" id="PF00620">
    <property type="entry name" value="RhoGAP"/>
    <property type="match status" value="1"/>
</dbReference>
<feature type="compositionally biased region" description="Basic and acidic residues" evidence="2">
    <location>
        <begin position="146"/>
        <end position="161"/>
    </location>
</feature>
<dbReference type="SMART" id="SM00324">
    <property type="entry name" value="RhoGAP"/>
    <property type="match status" value="1"/>
</dbReference>
<protein>
    <submittedName>
        <fullName evidence="4">Rho/rac/cdc gtpase-activating protein</fullName>
    </submittedName>
</protein>
<feature type="domain" description="Rho-GAP" evidence="3">
    <location>
        <begin position="165"/>
        <end position="344"/>
    </location>
</feature>
<accession>A0A9Q0LCX7</accession>
<dbReference type="Proteomes" id="UP001149090">
    <property type="component" value="Unassembled WGS sequence"/>
</dbReference>
<evidence type="ECO:0000313" key="5">
    <source>
        <dbReference type="Proteomes" id="UP001149090"/>
    </source>
</evidence>
<proteinExistence type="predicted"/>
<comment type="caution">
    <text evidence="4">The sequence shown here is derived from an EMBL/GenBank/DDBJ whole genome shotgun (WGS) entry which is preliminary data.</text>
</comment>
<dbReference type="PROSITE" id="PS50238">
    <property type="entry name" value="RHOGAP"/>
    <property type="match status" value="1"/>
</dbReference>
<feature type="compositionally biased region" description="Polar residues" evidence="2">
    <location>
        <begin position="39"/>
        <end position="53"/>
    </location>
</feature>
<dbReference type="InterPro" id="IPR050729">
    <property type="entry name" value="Rho-GAP"/>
</dbReference>
<evidence type="ECO:0000256" key="2">
    <source>
        <dbReference type="SAM" id="MobiDB-lite"/>
    </source>
</evidence>
<sequence>MTNKSRIPPKLPTTPPPPLKKDYTHNNPPPQPPRPYQDFNDSNQSNLQNQTQDDFIEFDPLAENLKQEEKSNNQRRGSTDKYSGLTKEERKIADKQRKEQERREKQERKDMKEKLKREQKEKKLADKKERKEKKEQEKREKKKKKEQKDKGKEAQDNEDTKVFGVPLMAAIGHENRSEFSPPSIIEKSIMYLEEKAKFEEGIYRLTGNVREMNELKEAFDRGEDVDLAGIRDENTVASLIKLYFRELPEPIFGDFTDSLYDVSSLENEDRILALRHIYNSIPEVNKAVLRWLLPHLDRVQKQSYKNKMTPENLAIVFAPTLHIPTGLLALMITNWADILCPENN</sequence>
<dbReference type="CDD" id="cd00159">
    <property type="entry name" value="RhoGAP"/>
    <property type="match status" value="1"/>
</dbReference>
<dbReference type="OrthoDB" id="185175at2759"/>
<reference evidence="4" key="1">
    <citation type="submission" date="2022-10" db="EMBL/GenBank/DDBJ databases">
        <title>Novel sulphate-reducing endosymbionts in the free-living metamonad Anaeramoeba.</title>
        <authorList>
            <person name="Jerlstrom-Hultqvist J."/>
            <person name="Cepicka I."/>
            <person name="Gallot-Lavallee L."/>
            <person name="Salas-Leiva D."/>
            <person name="Curtis B.A."/>
            <person name="Zahonova K."/>
            <person name="Pipaliya S."/>
            <person name="Dacks J."/>
            <person name="Roger A.J."/>
        </authorList>
    </citation>
    <scope>NUCLEOTIDE SEQUENCE</scope>
    <source>
        <strain evidence="4">BMAN</strain>
    </source>
</reference>
<dbReference type="AlphaFoldDB" id="A0A9Q0LCX7"/>
<feature type="compositionally biased region" description="Pro residues" evidence="2">
    <location>
        <begin position="9"/>
        <end position="18"/>
    </location>
</feature>
<feature type="region of interest" description="Disordered" evidence="2">
    <location>
        <begin position="1"/>
        <end position="161"/>
    </location>
</feature>
<evidence type="ECO:0000256" key="1">
    <source>
        <dbReference type="ARBA" id="ARBA00022468"/>
    </source>
</evidence>
<feature type="compositionally biased region" description="Basic and acidic residues" evidence="2">
    <location>
        <begin position="86"/>
        <end position="139"/>
    </location>
</feature>
<dbReference type="GO" id="GO:0005737">
    <property type="term" value="C:cytoplasm"/>
    <property type="evidence" value="ECO:0007669"/>
    <property type="project" value="TreeGrafter"/>
</dbReference>
<dbReference type="EMBL" id="JAPDFW010000103">
    <property type="protein sequence ID" value="KAJ5069600.1"/>
    <property type="molecule type" value="Genomic_DNA"/>
</dbReference>
<evidence type="ECO:0000259" key="3">
    <source>
        <dbReference type="PROSITE" id="PS50238"/>
    </source>
</evidence>
<dbReference type="GO" id="GO:0005096">
    <property type="term" value="F:GTPase activator activity"/>
    <property type="evidence" value="ECO:0007669"/>
    <property type="project" value="UniProtKB-KW"/>
</dbReference>
<evidence type="ECO:0000313" key="4">
    <source>
        <dbReference type="EMBL" id="KAJ5069600.1"/>
    </source>
</evidence>
<name>A0A9Q0LCX7_ANAIG</name>